<organism evidence="2 3">
    <name type="scientific">Macleaya cordata</name>
    <name type="common">Five-seeded plume-poppy</name>
    <name type="synonym">Bocconia cordata</name>
    <dbReference type="NCBI Taxonomy" id="56857"/>
    <lineage>
        <taxon>Eukaryota</taxon>
        <taxon>Viridiplantae</taxon>
        <taxon>Streptophyta</taxon>
        <taxon>Embryophyta</taxon>
        <taxon>Tracheophyta</taxon>
        <taxon>Spermatophyta</taxon>
        <taxon>Magnoliopsida</taxon>
        <taxon>Ranunculales</taxon>
        <taxon>Papaveraceae</taxon>
        <taxon>Papaveroideae</taxon>
        <taxon>Macleaya</taxon>
    </lineage>
</organism>
<sequence length="182" mass="21733">MTFSLLFLLGFTGARQQLLHKLRRFEQLADLDPIELEKRIAQEEEEELEDIEEEQYDDDYEDEDEVFSDSYKGDLFVREVVSVSNLCNVDERIPSDMKRLILDLMDEEEEEECESSNDRETMMMKKLRKRLDSWKEVESNTIDMMVELDFRSDGGEWRKNQEQVRETAVAIEFDIFIYSDVK</sequence>
<keyword evidence="1" id="KW-0732">Signal</keyword>
<feature type="chain" id="PRO_5012577759" evidence="1">
    <location>
        <begin position="17"/>
        <end position="182"/>
    </location>
</feature>
<dbReference type="Proteomes" id="UP000195402">
    <property type="component" value="Unassembled WGS sequence"/>
</dbReference>
<feature type="signal peptide" evidence="1">
    <location>
        <begin position="1"/>
        <end position="16"/>
    </location>
</feature>
<evidence type="ECO:0000256" key="1">
    <source>
        <dbReference type="SAM" id="SignalP"/>
    </source>
</evidence>
<gene>
    <name evidence="2" type="ORF">BVC80_1707g59</name>
</gene>
<evidence type="ECO:0000313" key="3">
    <source>
        <dbReference type="Proteomes" id="UP000195402"/>
    </source>
</evidence>
<dbReference type="PANTHER" id="PTHR33623">
    <property type="entry name" value="OS04G0572500 PROTEIN"/>
    <property type="match status" value="1"/>
</dbReference>
<evidence type="ECO:0000313" key="2">
    <source>
        <dbReference type="EMBL" id="OVA05954.1"/>
    </source>
</evidence>
<keyword evidence="3" id="KW-1185">Reference proteome</keyword>
<dbReference type="PANTHER" id="PTHR33623:SF5">
    <property type="entry name" value="HISTONE-LYSINE N-METHYLTRANSFERASE SETD1B-LIKE PROTEIN"/>
    <property type="match status" value="1"/>
</dbReference>
<proteinExistence type="predicted"/>
<dbReference type="OrthoDB" id="1933580at2759"/>
<protein>
    <submittedName>
        <fullName evidence="2">Uncharacterized protein</fullName>
    </submittedName>
</protein>
<comment type="caution">
    <text evidence="2">The sequence shown here is derived from an EMBL/GenBank/DDBJ whole genome shotgun (WGS) entry which is preliminary data.</text>
</comment>
<dbReference type="EMBL" id="MVGT01002978">
    <property type="protein sequence ID" value="OVA05954.1"/>
    <property type="molecule type" value="Genomic_DNA"/>
</dbReference>
<dbReference type="AlphaFoldDB" id="A0A200Q696"/>
<name>A0A200Q696_MACCD</name>
<accession>A0A200Q696</accession>
<dbReference type="OMA" id="FELEHTN"/>
<reference evidence="2 3" key="1">
    <citation type="journal article" date="2017" name="Mol. Plant">
        <title>The Genome of Medicinal Plant Macleaya cordata Provides New Insights into Benzylisoquinoline Alkaloids Metabolism.</title>
        <authorList>
            <person name="Liu X."/>
            <person name="Liu Y."/>
            <person name="Huang P."/>
            <person name="Ma Y."/>
            <person name="Qing Z."/>
            <person name="Tang Q."/>
            <person name="Cao H."/>
            <person name="Cheng P."/>
            <person name="Zheng Y."/>
            <person name="Yuan Z."/>
            <person name="Zhou Y."/>
            <person name="Liu J."/>
            <person name="Tang Z."/>
            <person name="Zhuo Y."/>
            <person name="Zhang Y."/>
            <person name="Yu L."/>
            <person name="Huang J."/>
            <person name="Yang P."/>
            <person name="Peng Q."/>
            <person name="Zhang J."/>
            <person name="Jiang W."/>
            <person name="Zhang Z."/>
            <person name="Lin K."/>
            <person name="Ro D.K."/>
            <person name="Chen X."/>
            <person name="Xiong X."/>
            <person name="Shang Y."/>
            <person name="Huang S."/>
            <person name="Zeng J."/>
        </authorList>
    </citation>
    <scope>NUCLEOTIDE SEQUENCE [LARGE SCALE GENOMIC DNA]</scope>
    <source>
        <strain evidence="3">cv. BLH2017</strain>
        <tissue evidence="2">Root</tissue>
    </source>
</reference>
<dbReference type="InParanoid" id="A0A200Q696"/>